<feature type="domain" description="Reverse transcriptase Ty1/copia-type" evidence="1">
    <location>
        <begin position="4"/>
        <end position="61"/>
    </location>
</feature>
<comment type="caution">
    <text evidence="2">The sequence shown here is derived from an EMBL/GenBank/DDBJ whole genome shotgun (WGS) entry which is preliminary data.</text>
</comment>
<evidence type="ECO:0000313" key="2">
    <source>
        <dbReference type="EMBL" id="RVW79279.1"/>
    </source>
</evidence>
<reference evidence="2 3" key="1">
    <citation type="journal article" date="2018" name="PLoS Genet.">
        <title>Population sequencing reveals clonal diversity and ancestral inbreeding in the grapevine cultivar Chardonnay.</title>
        <authorList>
            <person name="Roach M.J."/>
            <person name="Johnson D.L."/>
            <person name="Bohlmann J."/>
            <person name="van Vuuren H.J."/>
            <person name="Jones S.J."/>
            <person name="Pretorius I.S."/>
            <person name="Schmidt S.A."/>
            <person name="Borneman A.R."/>
        </authorList>
    </citation>
    <scope>NUCLEOTIDE SEQUENCE [LARGE SCALE GENOMIC DNA]</scope>
    <source>
        <strain evidence="3">cv. Chardonnay</strain>
        <tissue evidence="2">Leaf</tissue>
    </source>
</reference>
<dbReference type="Pfam" id="PF07727">
    <property type="entry name" value="RVT_2"/>
    <property type="match status" value="1"/>
</dbReference>
<evidence type="ECO:0000313" key="3">
    <source>
        <dbReference type="Proteomes" id="UP000288805"/>
    </source>
</evidence>
<gene>
    <name evidence="2" type="ORF">CK203_054817</name>
</gene>
<evidence type="ECO:0000259" key="1">
    <source>
        <dbReference type="Pfam" id="PF07727"/>
    </source>
</evidence>
<dbReference type="AlphaFoldDB" id="A0A438H4F9"/>
<dbReference type="Proteomes" id="UP000288805">
    <property type="component" value="Unassembled WGS sequence"/>
</dbReference>
<sequence>MFVIALSFHWGIHQFDVQNAFLNGDLHEQVYMRQPSSFINSKFLAHVCKLNEPFADLNKAPGHGSDSSQISSFVFHLHVTFALSDLDNLYYFLSIEENESLDTLKALLHMAFTCKSLTLWIFTLTLMSTGLHVHMVEEALVATTSSLETNLVSWSSTKQKIISRSSVESEY</sequence>
<dbReference type="InterPro" id="IPR013103">
    <property type="entry name" value="RVT_2"/>
</dbReference>
<name>A0A438H4F9_VITVI</name>
<protein>
    <recommendedName>
        <fullName evidence="1">Reverse transcriptase Ty1/copia-type domain-containing protein</fullName>
    </recommendedName>
</protein>
<organism evidence="2 3">
    <name type="scientific">Vitis vinifera</name>
    <name type="common">Grape</name>
    <dbReference type="NCBI Taxonomy" id="29760"/>
    <lineage>
        <taxon>Eukaryota</taxon>
        <taxon>Viridiplantae</taxon>
        <taxon>Streptophyta</taxon>
        <taxon>Embryophyta</taxon>
        <taxon>Tracheophyta</taxon>
        <taxon>Spermatophyta</taxon>
        <taxon>Magnoliopsida</taxon>
        <taxon>eudicotyledons</taxon>
        <taxon>Gunneridae</taxon>
        <taxon>Pentapetalae</taxon>
        <taxon>rosids</taxon>
        <taxon>Vitales</taxon>
        <taxon>Vitaceae</taxon>
        <taxon>Viteae</taxon>
        <taxon>Vitis</taxon>
    </lineage>
</organism>
<accession>A0A438H4F9</accession>
<proteinExistence type="predicted"/>
<dbReference type="EMBL" id="QGNW01000283">
    <property type="protein sequence ID" value="RVW79279.1"/>
    <property type="molecule type" value="Genomic_DNA"/>
</dbReference>